<feature type="compositionally biased region" description="Basic and acidic residues" evidence="1">
    <location>
        <begin position="330"/>
        <end position="344"/>
    </location>
</feature>
<dbReference type="AlphaFoldDB" id="A0A074YPX5"/>
<accession>A0A074YPX5</accession>
<gene>
    <name evidence="2" type="ORF">AUEXF2481DRAFT_471905</name>
</gene>
<dbReference type="OrthoDB" id="3921381at2759"/>
<feature type="region of interest" description="Disordered" evidence="1">
    <location>
        <begin position="131"/>
        <end position="440"/>
    </location>
</feature>
<dbReference type="Proteomes" id="UP000030641">
    <property type="component" value="Unassembled WGS sequence"/>
</dbReference>
<dbReference type="HOGENOM" id="CLU_679680_0_0_1"/>
<evidence type="ECO:0000313" key="3">
    <source>
        <dbReference type="Proteomes" id="UP000030641"/>
    </source>
</evidence>
<reference evidence="2 3" key="1">
    <citation type="journal article" date="2014" name="BMC Genomics">
        <title>Genome sequencing of four Aureobasidium pullulans varieties: biotechnological potential, stress tolerance, and description of new species.</title>
        <authorList>
            <person name="Gostin Ar C."/>
            <person name="Ohm R.A."/>
            <person name="Kogej T."/>
            <person name="Sonjak S."/>
            <person name="Turk M."/>
            <person name="Zajc J."/>
            <person name="Zalar P."/>
            <person name="Grube M."/>
            <person name="Sun H."/>
            <person name="Han J."/>
            <person name="Sharma A."/>
            <person name="Chiniquy J."/>
            <person name="Ngan C.Y."/>
            <person name="Lipzen A."/>
            <person name="Barry K."/>
            <person name="Grigoriev I.V."/>
            <person name="Gunde-Cimerman N."/>
        </authorList>
    </citation>
    <scope>NUCLEOTIDE SEQUENCE [LARGE SCALE GENOMIC DNA]</scope>
    <source>
        <strain evidence="2 3">EXF-2481</strain>
    </source>
</reference>
<proteinExistence type="predicted"/>
<organism evidence="2 3">
    <name type="scientific">Aureobasidium subglaciale (strain EXF-2481)</name>
    <name type="common">Aureobasidium pullulans var. subglaciale</name>
    <dbReference type="NCBI Taxonomy" id="1043005"/>
    <lineage>
        <taxon>Eukaryota</taxon>
        <taxon>Fungi</taxon>
        <taxon>Dikarya</taxon>
        <taxon>Ascomycota</taxon>
        <taxon>Pezizomycotina</taxon>
        <taxon>Dothideomycetes</taxon>
        <taxon>Dothideomycetidae</taxon>
        <taxon>Dothideales</taxon>
        <taxon>Saccotheciaceae</taxon>
        <taxon>Aureobasidium</taxon>
    </lineage>
</organism>
<dbReference type="GeneID" id="25368261"/>
<evidence type="ECO:0000313" key="2">
    <source>
        <dbReference type="EMBL" id="KEQ98184.1"/>
    </source>
</evidence>
<feature type="compositionally biased region" description="Low complexity" evidence="1">
    <location>
        <begin position="225"/>
        <end position="245"/>
    </location>
</feature>
<name>A0A074YPX5_AURSE</name>
<dbReference type="RefSeq" id="XP_013347024.1">
    <property type="nucleotide sequence ID" value="XM_013491570.1"/>
</dbReference>
<protein>
    <submittedName>
        <fullName evidence="2">Uncharacterized protein</fullName>
    </submittedName>
</protein>
<dbReference type="InParanoid" id="A0A074YPX5"/>
<dbReference type="EMBL" id="KL584752">
    <property type="protein sequence ID" value="KEQ98184.1"/>
    <property type="molecule type" value="Genomic_DNA"/>
</dbReference>
<feature type="compositionally biased region" description="Basic residues" evidence="1">
    <location>
        <begin position="286"/>
        <end position="300"/>
    </location>
</feature>
<feature type="compositionally biased region" description="Basic and acidic residues" evidence="1">
    <location>
        <begin position="147"/>
        <end position="161"/>
    </location>
</feature>
<sequence length="440" mass="47736">MAEQKTSTKDMPFRAAEGVSRFFLIEALRTGCEDLTEQSKHLGSARDKAKTILDDKSPAVLEALLQDVLNACAKSLQAHAEIVEAVAETIAVNSDKDSVDETKVSNKYALLVGQIKDAAIGVEKLGAANVKRESPPLPTESDFDSEPEVKSSKKPHVHEPKQSTPLKRKAKHISNTSATVKDAPSSDSVDEKPMKGKGKKLSKLSKLSKSSKALEENITPPPENETPATPSASKHSAQSSSAQDSEVNTQDDNDGIPPSTPKPDLLRRESVEDISSEVNARLAAKERKRASKKAAKKRKRDSVASEIFSPDPKAEPEYKAPLPPKKKSRVDKIDGDSKGKRQNVDDAPGSKAKKQKHKSTTDDDSTVRSAEAKQESESEVVEPSMGKARAYHAEKLSAAQEKANKSKRRRSSNGADVQTPAAVPDAFHETNTRKKRRVGF</sequence>
<keyword evidence="3" id="KW-1185">Reference proteome</keyword>
<evidence type="ECO:0000256" key="1">
    <source>
        <dbReference type="SAM" id="MobiDB-lite"/>
    </source>
</evidence>